<reference evidence="1" key="1">
    <citation type="submission" date="2018-04" db="EMBL/GenBank/DDBJ databases">
        <title>Transcriptome of Schizaphis graminum biotype I.</title>
        <authorList>
            <person name="Scully E.D."/>
            <person name="Geib S.M."/>
            <person name="Palmer N.A."/>
            <person name="Koch K."/>
            <person name="Bradshaw J."/>
            <person name="Heng-Moss T."/>
            <person name="Sarath G."/>
        </authorList>
    </citation>
    <scope>NUCLEOTIDE SEQUENCE</scope>
</reference>
<proteinExistence type="predicted"/>
<accession>A0A2S2P0P1</accession>
<protein>
    <submittedName>
        <fullName evidence="1">Uncharacterized protein</fullName>
    </submittedName>
</protein>
<gene>
    <name evidence="1" type="ORF">g.1649</name>
</gene>
<sequence>METSSPAWSFNPVDLVLPYLPEKNTKKSNVLTDAGYRILYLRVQQYQHLCKLYSAHALSAMHIQMTRYYCNIIIIRFSVAFFSDVLFYPQDDIGVYNVPISQISINSIKNKHGLF</sequence>
<dbReference type="AlphaFoldDB" id="A0A2S2P0P1"/>
<organism evidence="1">
    <name type="scientific">Schizaphis graminum</name>
    <name type="common">Green bug aphid</name>
    <dbReference type="NCBI Taxonomy" id="13262"/>
    <lineage>
        <taxon>Eukaryota</taxon>
        <taxon>Metazoa</taxon>
        <taxon>Ecdysozoa</taxon>
        <taxon>Arthropoda</taxon>
        <taxon>Hexapoda</taxon>
        <taxon>Insecta</taxon>
        <taxon>Pterygota</taxon>
        <taxon>Neoptera</taxon>
        <taxon>Paraneoptera</taxon>
        <taxon>Hemiptera</taxon>
        <taxon>Sternorrhyncha</taxon>
        <taxon>Aphidomorpha</taxon>
        <taxon>Aphidoidea</taxon>
        <taxon>Aphididae</taxon>
        <taxon>Aphidini</taxon>
        <taxon>Schizaphis</taxon>
    </lineage>
</organism>
<dbReference type="EMBL" id="GGMR01010376">
    <property type="protein sequence ID" value="MBY22995.1"/>
    <property type="molecule type" value="Transcribed_RNA"/>
</dbReference>
<evidence type="ECO:0000313" key="1">
    <source>
        <dbReference type="EMBL" id="MBY22995.1"/>
    </source>
</evidence>
<name>A0A2S2P0P1_SCHGA</name>